<comment type="caution">
    <text evidence="8">The sequence shown here is derived from an EMBL/GenBank/DDBJ whole genome shotgun (WGS) entry which is preliminary data.</text>
</comment>
<name>A0AAE4MDN2_9EURY</name>
<dbReference type="GO" id="GO:0000155">
    <property type="term" value="F:phosphorelay sensor kinase activity"/>
    <property type="evidence" value="ECO:0007669"/>
    <property type="project" value="InterPro"/>
</dbReference>
<gene>
    <name evidence="8" type="ORF">McpCs1_04590</name>
</gene>
<keyword evidence="3 6" id="KW-0812">Transmembrane</keyword>
<evidence type="ECO:0000256" key="3">
    <source>
        <dbReference type="ARBA" id="ARBA00022692"/>
    </source>
</evidence>
<dbReference type="Proteomes" id="UP001283212">
    <property type="component" value="Unassembled WGS sequence"/>
</dbReference>
<feature type="domain" description="Signal transduction histidine kinase 5TM receptor LytS transmembrane region" evidence="7">
    <location>
        <begin position="39"/>
        <end position="168"/>
    </location>
</feature>
<feature type="transmembrane region" description="Helical" evidence="6">
    <location>
        <begin position="41"/>
        <end position="62"/>
    </location>
</feature>
<evidence type="ECO:0000256" key="1">
    <source>
        <dbReference type="ARBA" id="ARBA00004651"/>
    </source>
</evidence>
<evidence type="ECO:0000256" key="4">
    <source>
        <dbReference type="ARBA" id="ARBA00022989"/>
    </source>
</evidence>
<keyword evidence="4 6" id="KW-1133">Transmembrane helix</keyword>
<dbReference type="InterPro" id="IPR011620">
    <property type="entry name" value="Sig_transdc_His_kinase_LytS_TM"/>
</dbReference>
<feature type="transmembrane region" description="Helical" evidence="6">
    <location>
        <begin position="106"/>
        <end position="128"/>
    </location>
</feature>
<dbReference type="EMBL" id="JAWDKB010000002">
    <property type="protein sequence ID" value="MDV0443092.1"/>
    <property type="molecule type" value="Genomic_DNA"/>
</dbReference>
<dbReference type="GO" id="GO:0071555">
    <property type="term" value="P:cell wall organization"/>
    <property type="evidence" value="ECO:0007669"/>
    <property type="project" value="InterPro"/>
</dbReference>
<evidence type="ECO:0000313" key="9">
    <source>
        <dbReference type="Proteomes" id="UP001283212"/>
    </source>
</evidence>
<proteinExistence type="predicted"/>
<dbReference type="RefSeq" id="WP_338095627.1">
    <property type="nucleotide sequence ID" value="NZ_JAWDKB010000002.1"/>
</dbReference>
<organism evidence="8 9">
    <name type="scientific">Methanorbis rubei</name>
    <dbReference type="NCBI Taxonomy" id="3028300"/>
    <lineage>
        <taxon>Archaea</taxon>
        <taxon>Methanobacteriati</taxon>
        <taxon>Methanobacteriota</taxon>
        <taxon>Stenosarchaea group</taxon>
        <taxon>Methanomicrobia</taxon>
        <taxon>Methanomicrobiales</taxon>
        <taxon>Methanocorpusculaceae</taxon>
        <taxon>Methanorbis</taxon>
    </lineage>
</organism>
<evidence type="ECO:0000313" key="8">
    <source>
        <dbReference type="EMBL" id="MDV0443092.1"/>
    </source>
</evidence>
<dbReference type="GO" id="GO:0005886">
    <property type="term" value="C:plasma membrane"/>
    <property type="evidence" value="ECO:0007669"/>
    <property type="project" value="UniProtKB-SubCell"/>
</dbReference>
<protein>
    <recommendedName>
        <fullName evidence="7">Signal transduction histidine kinase 5TM receptor LytS transmembrane region domain-containing protein</fullName>
    </recommendedName>
</protein>
<keyword evidence="5 6" id="KW-0472">Membrane</keyword>
<comment type="subcellular location">
    <subcellularLocation>
        <location evidence="1">Cell membrane</location>
        <topology evidence="1">Multi-pass membrane protein</topology>
    </subcellularLocation>
</comment>
<accession>A0AAE4MDN2</accession>
<feature type="transmembrane region" description="Helical" evidence="6">
    <location>
        <begin position="82"/>
        <end position="100"/>
    </location>
</feature>
<keyword evidence="9" id="KW-1185">Reference proteome</keyword>
<reference evidence="8 9" key="1">
    <citation type="submission" date="2023-06" db="EMBL/GenBank/DDBJ databases">
        <title>Genome sequence of Methancorpusculaceae sp. Cs1.</title>
        <authorList>
            <person name="Protasov E."/>
            <person name="Platt K."/>
            <person name="Poehlein A."/>
            <person name="Daniel R."/>
            <person name="Brune A."/>
        </authorList>
    </citation>
    <scope>NUCLEOTIDE SEQUENCE [LARGE SCALE GENOMIC DNA]</scope>
    <source>
        <strain evidence="8 9">Cs1</strain>
    </source>
</reference>
<evidence type="ECO:0000256" key="5">
    <source>
        <dbReference type="ARBA" id="ARBA00023136"/>
    </source>
</evidence>
<keyword evidence="2" id="KW-1003">Cell membrane</keyword>
<dbReference type="AlphaFoldDB" id="A0AAE4MDN2"/>
<sequence>MDIVILACFLIINLGLAALSGYYLGKTKLLDIEGGKLTGWARNLCGIVIFGAISIIGTLSAIDVNGTVLNNRDSGPVSGGLYFGPVIGIGAAALSALFRVTQGGVTMIPCSLGTFFAGCIAAAAGYYFRERPSIWLAAVIGVIVVLVHSILVIFLTEGGIETGWHIVMQTPAAAGYGITVIISIILFSWTFRIAREKTE</sequence>
<feature type="transmembrane region" description="Helical" evidence="6">
    <location>
        <begin position="135"/>
        <end position="155"/>
    </location>
</feature>
<evidence type="ECO:0000259" key="7">
    <source>
        <dbReference type="Pfam" id="PF07694"/>
    </source>
</evidence>
<dbReference type="Pfam" id="PF07694">
    <property type="entry name" value="5TM-5TMR_LYT"/>
    <property type="match status" value="1"/>
</dbReference>
<evidence type="ECO:0000256" key="2">
    <source>
        <dbReference type="ARBA" id="ARBA00022475"/>
    </source>
</evidence>
<feature type="transmembrane region" description="Helical" evidence="6">
    <location>
        <begin position="175"/>
        <end position="194"/>
    </location>
</feature>
<dbReference type="Gene3D" id="1.10.1760.20">
    <property type="match status" value="1"/>
</dbReference>
<evidence type="ECO:0000256" key="6">
    <source>
        <dbReference type="SAM" id="Phobius"/>
    </source>
</evidence>